<feature type="transmembrane region" description="Helical" evidence="6">
    <location>
        <begin position="66"/>
        <end position="85"/>
    </location>
</feature>
<dbReference type="RefSeq" id="WP_254098349.1">
    <property type="nucleotide sequence ID" value="NZ_JANATA010000002.1"/>
</dbReference>
<keyword evidence="4 6" id="KW-1133">Transmembrane helix</keyword>
<organism evidence="7 8">
    <name type="scientific">Opacimonas viscosa</name>
    <dbReference type="NCBI Taxonomy" id="2961944"/>
    <lineage>
        <taxon>Bacteria</taxon>
        <taxon>Pseudomonadati</taxon>
        <taxon>Pseudomonadota</taxon>
        <taxon>Gammaproteobacteria</taxon>
        <taxon>Alteromonadales</taxon>
        <taxon>Alteromonadaceae</taxon>
        <taxon>Opacimonas</taxon>
    </lineage>
</organism>
<keyword evidence="8" id="KW-1185">Reference proteome</keyword>
<evidence type="ECO:0000256" key="4">
    <source>
        <dbReference type="ARBA" id="ARBA00022989"/>
    </source>
</evidence>
<evidence type="ECO:0000256" key="3">
    <source>
        <dbReference type="ARBA" id="ARBA00022692"/>
    </source>
</evidence>
<dbReference type="EMBL" id="JANATA010000002">
    <property type="protein sequence ID" value="MCP3427715.1"/>
    <property type="molecule type" value="Genomic_DNA"/>
</dbReference>
<feature type="transmembrane region" description="Helical" evidence="6">
    <location>
        <begin position="91"/>
        <end position="115"/>
    </location>
</feature>
<protein>
    <submittedName>
        <fullName evidence="7">CidA/LrgA family protein</fullName>
    </submittedName>
</protein>
<evidence type="ECO:0000313" key="8">
    <source>
        <dbReference type="Proteomes" id="UP001165413"/>
    </source>
</evidence>
<evidence type="ECO:0000313" key="7">
    <source>
        <dbReference type="EMBL" id="MCP3427715.1"/>
    </source>
</evidence>
<dbReference type="Proteomes" id="UP001165413">
    <property type="component" value="Unassembled WGS sequence"/>
</dbReference>
<sequence length="132" mass="14618">MYIFTLFKSFAQHILAIFTLIGIFLLGQKLTIFIALPAALLGLLVLLILLLLLGRVPDFLAQTTPLYLRFMSVFFIPAIVGGWLFKDIVVANFWPIFIAILGTTALSLLLTLGLAKALLPKTDHDAKNSERC</sequence>
<dbReference type="AlphaFoldDB" id="A0AA41WWL6"/>
<evidence type="ECO:0000256" key="5">
    <source>
        <dbReference type="ARBA" id="ARBA00023136"/>
    </source>
</evidence>
<evidence type="ECO:0000256" key="6">
    <source>
        <dbReference type="SAM" id="Phobius"/>
    </source>
</evidence>
<feature type="transmembrane region" description="Helical" evidence="6">
    <location>
        <begin position="7"/>
        <end position="26"/>
    </location>
</feature>
<dbReference type="InterPro" id="IPR005538">
    <property type="entry name" value="LrgA/CidA"/>
</dbReference>
<gene>
    <name evidence="7" type="ORF">NLF92_02020</name>
</gene>
<comment type="caution">
    <text evidence="7">The sequence shown here is derived from an EMBL/GenBank/DDBJ whole genome shotgun (WGS) entry which is preliminary data.</text>
</comment>
<evidence type="ECO:0000256" key="1">
    <source>
        <dbReference type="ARBA" id="ARBA00004651"/>
    </source>
</evidence>
<feature type="transmembrane region" description="Helical" evidence="6">
    <location>
        <begin position="32"/>
        <end position="54"/>
    </location>
</feature>
<accession>A0AA41WWL6</accession>
<comment type="subcellular location">
    <subcellularLocation>
        <location evidence="1">Cell membrane</location>
        <topology evidence="1">Multi-pass membrane protein</topology>
    </subcellularLocation>
</comment>
<dbReference type="GO" id="GO:0005886">
    <property type="term" value="C:plasma membrane"/>
    <property type="evidence" value="ECO:0007669"/>
    <property type="project" value="UniProtKB-SubCell"/>
</dbReference>
<keyword evidence="3 6" id="KW-0812">Transmembrane</keyword>
<reference evidence="7" key="1">
    <citation type="submission" date="2022-07" db="EMBL/GenBank/DDBJ databases">
        <title>Characterization of the Novel Bacterium Alteromonas immobilis LMIT006 and Alteromonas gregis LMIT007.</title>
        <authorList>
            <person name="Lin X."/>
        </authorList>
    </citation>
    <scope>NUCLEOTIDE SEQUENCE</scope>
    <source>
        <strain evidence="7">LMIT007</strain>
    </source>
</reference>
<proteinExistence type="predicted"/>
<name>A0AA41WWL6_9ALTE</name>
<dbReference type="Pfam" id="PF03788">
    <property type="entry name" value="LrgA"/>
    <property type="match status" value="1"/>
</dbReference>
<evidence type="ECO:0000256" key="2">
    <source>
        <dbReference type="ARBA" id="ARBA00022475"/>
    </source>
</evidence>
<keyword evidence="5 6" id="KW-0472">Membrane</keyword>
<keyword evidence="2" id="KW-1003">Cell membrane</keyword>